<gene>
    <name evidence="2" type="ORF">E5L68_006940</name>
</gene>
<evidence type="ECO:0000313" key="2">
    <source>
        <dbReference type="EMBL" id="MFN0291121.1"/>
    </source>
</evidence>
<protein>
    <submittedName>
        <fullName evidence="2">Gliding motility-associated C-terminal domain-containing protein</fullName>
    </submittedName>
</protein>
<dbReference type="EMBL" id="SRMP02000009">
    <property type="protein sequence ID" value="MFN0291121.1"/>
    <property type="molecule type" value="Genomic_DNA"/>
</dbReference>
<dbReference type="Proteomes" id="UP001517367">
    <property type="component" value="Unassembled WGS sequence"/>
</dbReference>
<evidence type="ECO:0000259" key="1">
    <source>
        <dbReference type="Pfam" id="PF19081"/>
    </source>
</evidence>
<dbReference type="Pfam" id="PF19081">
    <property type="entry name" value="Ig_7"/>
    <property type="match status" value="1"/>
</dbReference>
<sequence length="1166" mass="127524">MLRKLFLLAAFILFYQYGFSEVFTVTNNNDSGAGSFRDAITKSNANGNTEVDYIYFNIPGISVDEHTIKIQTELPEINTDIVIDGSTQAGDFASYNKAKIILDGEKFTFTQFTNSILSVNGVRRFELYGFVIRNFYSGSVGSIRSTTALFFSKETALVSIGNVDKGNVIYNMYGLNMQYDGANKGSITNLRLVNNYIGVHEDGLQIADKVRSGSNLYRVSKAMIGGSSKAEGNVIYGDFGGYGAIPRELQVNQMDYLIQNNIFYANRNEERPGISGNVGNMNGVGFSVDANLNHTGGLNISILDNVFGVGFNLHGFDNADILIQRNSFGISKNLQHQLPFFTQALSLRSITGKALIGGTSTAEGNNFTNTNSHLPYQKLFPGAVWIEQSSQIELSHNSFFCNPEMPLLYTQTGPFATATPKPIEALLDNVTSNSVSGRSKPGARIELFYSDPECTNCQPKRYFATVKADANGNWIYNGAIESGYSVLAGATLNGVSSEFSDPRIYKMTAGQEFKVTPQTCNTSNAKIEGTYLVNVNKVEWVDEAGNVVGTQPELKDVPAGKYQLKAYQFGCIIYSEWVTITDNRPQLGFNGTPNLVHPSCNNLGSILNLYPNYYKEMSWLDEQGNEVGRDRELKNVPAGKYTLRLVGECVTRDFGPYTLISSSGPAASYTNARVSNTTCEGNLGSIKGITTSGAGTLTYKWTNDKSQTVGTNLDLENVGAGKYKLEIKDGSACPPIFSQLFDIIVDGGITLNQVGVDIKKSACNVANGYVKGVIVSGATTFSWVDRQGRTVSSTQNLENVTAGEYKLIATNGNGCREETNFFTVGQYQPRTFANYTVSASDAICGLNNVTLSFSGDNDVNITGMRWLNENNQLVGTRARVSNLPEGTYRLFLKDENGCETLYQSITANRIPLITADKNKVKINPDLCGQNIGSISGIIITGGKTPFIYSWKNENLQQIGDKLDIFNLPAGTYSLHIRDASNCEISPLSFTLQNQSTRLITPTLDAVSICAPMTVNVSVKNPSSNGAYRLYSSFTATTPIIEQNHSVFQINAESNATYYVTQVVGECESERGVLKIQLKGAELKIPNSFSPNDDGINDFWSIPDLDKYPDAKIKIFNRTGNLVFEYVGSSLKFDGKYKGAKLPLGVYYYIISLSKNCRQMSGSLLIL</sequence>
<organism evidence="2 3">
    <name type="scientific">Pedobacter helvus</name>
    <dbReference type="NCBI Taxonomy" id="2563444"/>
    <lineage>
        <taxon>Bacteria</taxon>
        <taxon>Pseudomonadati</taxon>
        <taxon>Bacteroidota</taxon>
        <taxon>Sphingobacteriia</taxon>
        <taxon>Sphingobacteriales</taxon>
        <taxon>Sphingobacteriaceae</taxon>
        <taxon>Pedobacter</taxon>
    </lineage>
</organism>
<reference evidence="2 3" key="1">
    <citation type="submission" date="2024-12" db="EMBL/GenBank/DDBJ databases">
        <authorList>
            <person name="Hu S."/>
        </authorList>
    </citation>
    <scope>NUCLEOTIDE SEQUENCE [LARGE SCALE GENOMIC DNA]</scope>
    <source>
        <strain evidence="2 3">P-25</strain>
    </source>
</reference>
<dbReference type="InterPro" id="IPR044023">
    <property type="entry name" value="Ig_7"/>
</dbReference>
<evidence type="ECO:0000313" key="3">
    <source>
        <dbReference type="Proteomes" id="UP001517367"/>
    </source>
</evidence>
<dbReference type="RefSeq" id="WP_138730333.1">
    <property type="nucleotide sequence ID" value="NZ_SRMP02000009.1"/>
</dbReference>
<comment type="caution">
    <text evidence="2">The sequence shown here is derived from an EMBL/GenBank/DDBJ whole genome shotgun (WGS) entry which is preliminary data.</text>
</comment>
<name>A0ABW9JG10_9SPHI</name>
<accession>A0ABW9JG10</accession>
<dbReference type="NCBIfam" id="TIGR04131">
    <property type="entry name" value="Bac_Flav_CTERM"/>
    <property type="match status" value="1"/>
</dbReference>
<dbReference type="InterPro" id="IPR026341">
    <property type="entry name" value="T9SS_type_B"/>
</dbReference>
<dbReference type="Pfam" id="PF13585">
    <property type="entry name" value="CHU_C"/>
    <property type="match status" value="1"/>
</dbReference>
<proteinExistence type="predicted"/>
<feature type="domain" description="Ig-like" evidence="1">
    <location>
        <begin position="1001"/>
        <end position="1071"/>
    </location>
</feature>
<keyword evidence="3" id="KW-1185">Reference proteome</keyword>